<dbReference type="Gene3D" id="3.40.1800.10">
    <property type="entry name" value="His-Me finger endonucleases"/>
    <property type="match status" value="1"/>
</dbReference>
<dbReference type="GO" id="GO:0071897">
    <property type="term" value="P:DNA biosynthetic process"/>
    <property type="evidence" value="ECO:0007669"/>
    <property type="project" value="UniProtKB-ARBA"/>
</dbReference>
<dbReference type="HOGENOM" id="CLU_002028_2_1_1"/>
<organism evidence="2 3">
    <name type="scientific">Tribolium castaneum</name>
    <name type="common">Red flour beetle</name>
    <dbReference type="NCBI Taxonomy" id="7070"/>
    <lineage>
        <taxon>Eukaryota</taxon>
        <taxon>Metazoa</taxon>
        <taxon>Ecdysozoa</taxon>
        <taxon>Arthropoda</taxon>
        <taxon>Hexapoda</taxon>
        <taxon>Insecta</taxon>
        <taxon>Pterygota</taxon>
        <taxon>Neoptera</taxon>
        <taxon>Endopterygota</taxon>
        <taxon>Coleoptera</taxon>
        <taxon>Polyphaga</taxon>
        <taxon>Cucujiformia</taxon>
        <taxon>Tenebrionidae</taxon>
        <taxon>Tenebrionidae incertae sedis</taxon>
        <taxon>Tribolium</taxon>
    </lineage>
</organism>
<reference evidence="2 3" key="1">
    <citation type="journal article" date="2008" name="Nature">
        <title>The genome of the model beetle and pest Tribolium castaneum.</title>
        <authorList>
            <consortium name="Tribolium Genome Sequencing Consortium"/>
            <person name="Richards S."/>
            <person name="Gibbs R.A."/>
            <person name="Weinstock G.M."/>
            <person name="Brown S.J."/>
            <person name="Denell R."/>
            <person name="Beeman R.W."/>
            <person name="Gibbs R."/>
            <person name="Beeman R.W."/>
            <person name="Brown S.J."/>
            <person name="Bucher G."/>
            <person name="Friedrich M."/>
            <person name="Grimmelikhuijzen C.J."/>
            <person name="Klingler M."/>
            <person name="Lorenzen M."/>
            <person name="Richards S."/>
            <person name="Roth S."/>
            <person name="Schroder R."/>
            <person name="Tautz D."/>
            <person name="Zdobnov E.M."/>
            <person name="Muzny D."/>
            <person name="Gibbs R.A."/>
            <person name="Weinstock G.M."/>
            <person name="Attaway T."/>
            <person name="Bell S."/>
            <person name="Buhay C.J."/>
            <person name="Chandrabose M.N."/>
            <person name="Chavez D."/>
            <person name="Clerk-Blankenburg K.P."/>
            <person name="Cree A."/>
            <person name="Dao M."/>
            <person name="Davis C."/>
            <person name="Chacko J."/>
            <person name="Dinh H."/>
            <person name="Dugan-Rocha S."/>
            <person name="Fowler G."/>
            <person name="Garner T.T."/>
            <person name="Garnes J."/>
            <person name="Gnirke A."/>
            <person name="Hawes A."/>
            <person name="Hernandez J."/>
            <person name="Hines S."/>
            <person name="Holder M."/>
            <person name="Hume J."/>
            <person name="Jhangiani S.N."/>
            <person name="Joshi V."/>
            <person name="Khan Z.M."/>
            <person name="Jackson L."/>
            <person name="Kovar C."/>
            <person name="Kowis A."/>
            <person name="Lee S."/>
            <person name="Lewis L.R."/>
            <person name="Margolis J."/>
            <person name="Morgan M."/>
            <person name="Nazareth L.V."/>
            <person name="Nguyen N."/>
            <person name="Okwuonu G."/>
            <person name="Parker D."/>
            <person name="Richards S."/>
            <person name="Ruiz S.J."/>
            <person name="Santibanez J."/>
            <person name="Savard J."/>
            <person name="Scherer S.E."/>
            <person name="Schneider B."/>
            <person name="Sodergren E."/>
            <person name="Tautz D."/>
            <person name="Vattahil S."/>
            <person name="Villasana D."/>
            <person name="White C.S."/>
            <person name="Wright R."/>
            <person name="Park Y."/>
            <person name="Beeman R.W."/>
            <person name="Lord J."/>
            <person name="Oppert B."/>
            <person name="Lorenzen M."/>
            <person name="Brown S."/>
            <person name="Wang L."/>
            <person name="Savard J."/>
            <person name="Tautz D."/>
            <person name="Richards S."/>
            <person name="Weinstock G."/>
            <person name="Gibbs R.A."/>
            <person name="Liu Y."/>
            <person name="Worley K."/>
            <person name="Weinstock G."/>
            <person name="Elsik C.G."/>
            <person name="Reese J.T."/>
            <person name="Elhaik E."/>
            <person name="Landan G."/>
            <person name="Graur D."/>
            <person name="Arensburger P."/>
            <person name="Atkinson P."/>
            <person name="Beeman R.W."/>
            <person name="Beidler J."/>
            <person name="Brown S.J."/>
            <person name="Demuth J.P."/>
            <person name="Drury D.W."/>
            <person name="Du Y.Z."/>
            <person name="Fujiwara H."/>
            <person name="Lorenzen M."/>
            <person name="Maselli V."/>
            <person name="Osanai M."/>
            <person name="Park Y."/>
            <person name="Robertson H.M."/>
            <person name="Tu Z."/>
            <person name="Wang J.J."/>
            <person name="Wang S."/>
            <person name="Richards S."/>
            <person name="Song H."/>
            <person name="Zhang L."/>
            <person name="Sodergren E."/>
            <person name="Werner D."/>
            <person name="Stanke M."/>
            <person name="Morgenstern B."/>
            <person name="Solovyev V."/>
            <person name="Kosarev P."/>
            <person name="Brown G."/>
            <person name="Chen H.C."/>
            <person name="Ermolaeva O."/>
            <person name="Hlavina W."/>
            <person name="Kapustin Y."/>
            <person name="Kiryutin B."/>
            <person name="Kitts P."/>
            <person name="Maglott D."/>
            <person name="Pruitt K."/>
            <person name="Sapojnikov V."/>
            <person name="Souvorov A."/>
            <person name="Mackey A.J."/>
            <person name="Waterhouse R.M."/>
            <person name="Wyder S."/>
            <person name="Zdobnov E.M."/>
            <person name="Zdobnov E.M."/>
            <person name="Wyder S."/>
            <person name="Kriventseva E.V."/>
            <person name="Kadowaki T."/>
            <person name="Bork P."/>
            <person name="Aranda M."/>
            <person name="Bao R."/>
            <person name="Beermann A."/>
            <person name="Berns N."/>
            <person name="Bolognesi R."/>
            <person name="Bonneton F."/>
            <person name="Bopp D."/>
            <person name="Brown S.J."/>
            <person name="Bucher G."/>
            <person name="Butts T."/>
            <person name="Chaumot A."/>
            <person name="Denell R.E."/>
            <person name="Ferrier D.E."/>
            <person name="Friedrich M."/>
            <person name="Gordon C.M."/>
            <person name="Jindra M."/>
            <person name="Klingler M."/>
            <person name="Lan Q."/>
            <person name="Lattorff H.M."/>
            <person name="Laudet V."/>
            <person name="von Levetsow C."/>
            <person name="Liu Z."/>
            <person name="Lutz R."/>
            <person name="Lynch J.A."/>
            <person name="da Fonseca R.N."/>
            <person name="Posnien N."/>
            <person name="Reuter R."/>
            <person name="Roth S."/>
            <person name="Savard J."/>
            <person name="Schinko J.B."/>
            <person name="Schmitt C."/>
            <person name="Schoppmeier M."/>
            <person name="Schroder R."/>
            <person name="Shippy T.D."/>
            <person name="Simonnet F."/>
            <person name="Marques-Souza H."/>
            <person name="Tautz D."/>
            <person name="Tomoyasu Y."/>
            <person name="Trauner J."/>
            <person name="Van der Zee M."/>
            <person name="Vervoort M."/>
            <person name="Wittkopp N."/>
            <person name="Wimmer E.A."/>
            <person name="Yang X."/>
            <person name="Jones A.K."/>
            <person name="Sattelle D.B."/>
            <person name="Ebert P.R."/>
            <person name="Nelson D."/>
            <person name="Scott J.G."/>
            <person name="Beeman R.W."/>
            <person name="Muthukrishnan S."/>
            <person name="Kramer K.J."/>
            <person name="Arakane Y."/>
            <person name="Beeman R.W."/>
            <person name="Zhu Q."/>
            <person name="Hogenkamp D."/>
            <person name="Dixit R."/>
            <person name="Oppert B."/>
            <person name="Jiang H."/>
            <person name="Zou Z."/>
            <person name="Marshall J."/>
            <person name="Elpidina E."/>
            <person name="Vinokurov K."/>
            <person name="Oppert C."/>
            <person name="Zou Z."/>
            <person name="Evans J."/>
            <person name="Lu Z."/>
            <person name="Zhao P."/>
            <person name="Sumathipala N."/>
            <person name="Altincicek B."/>
            <person name="Vilcinskas A."/>
            <person name="Williams M."/>
            <person name="Hultmark D."/>
            <person name="Hetru C."/>
            <person name="Jiang H."/>
            <person name="Grimmelikhuijzen C.J."/>
            <person name="Hauser F."/>
            <person name="Cazzamali G."/>
            <person name="Williamson M."/>
            <person name="Park Y."/>
            <person name="Li B."/>
            <person name="Tanaka Y."/>
            <person name="Predel R."/>
            <person name="Neupert S."/>
            <person name="Schachtner J."/>
            <person name="Verleyen P."/>
            <person name="Raible F."/>
            <person name="Bork P."/>
            <person name="Friedrich M."/>
            <person name="Walden K.K."/>
            <person name="Robertson H.M."/>
            <person name="Angeli S."/>
            <person name="Foret S."/>
            <person name="Bucher G."/>
            <person name="Schuetz S."/>
            <person name="Maleszka R."/>
            <person name="Wimmer E.A."/>
            <person name="Beeman R.W."/>
            <person name="Lorenzen M."/>
            <person name="Tomoyasu Y."/>
            <person name="Miller S.C."/>
            <person name="Grossmann D."/>
            <person name="Bucher G."/>
        </authorList>
    </citation>
    <scope>NUCLEOTIDE SEQUENCE [LARGE SCALE GENOMIC DNA]</scope>
    <source>
        <strain evidence="2 3">Georgia GA2</strain>
    </source>
</reference>
<dbReference type="EMBL" id="KQ972417">
    <property type="protein sequence ID" value="EFA13491.1"/>
    <property type="molecule type" value="Genomic_DNA"/>
</dbReference>
<dbReference type="GO" id="GO:0006353">
    <property type="term" value="P:DNA-templated transcription termination"/>
    <property type="evidence" value="ECO:0007669"/>
    <property type="project" value="InterPro"/>
</dbReference>
<dbReference type="SMART" id="SM00959">
    <property type="entry name" value="Rho_N"/>
    <property type="match status" value="1"/>
</dbReference>
<dbReference type="Proteomes" id="UP000007266">
    <property type="component" value="Unassembled WGS sequence"/>
</dbReference>
<gene>
    <name evidence="2" type="primary">GLEAN_06914</name>
    <name evidence="2" type="ORF">TcasGA2_TC006914</name>
</gene>
<evidence type="ECO:0000313" key="3">
    <source>
        <dbReference type="Proteomes" id="UP000007266"/>
    </source>
</evidence>
<dbReference type="OMA" id="PWLKNYI"/>
<accession>D7GXL4</accession>
<reference evidence="2 3" key="2">
    <citation type="journal article" date="2010" name="Nucleic Acids Res.">
        <title>BeetleBase in 2010: revisions to provide comprehensive genomic information for Tribolium castaneum.</title>
        <authorList>
            <person name="Kim H.S."/>
            <person name="Murphy T."/>
            <person name="Xia J."/>
            <person name="Caragea D."/>
            <person name="Park Y."/>
            <person name="Beeman R.W."/>
            <person name="Lorenzen M.D."/>
            <person name="Butcher S."/>
            <person name="Manak J.R."/>
            <person name="Brown S.J."/>
        </authorList>
    </citation>
    <scope>NUCLEOTIDE SEQUENCE [LARGE SCALE GENOMIC DNA]</scope>
    <source>
        <strain evidence="2 3">Georgia GA2</strain>
    </source>
</reference>
<dbReference type="InterPro" id="IPR038563">
    <property type="entry name" value="Endonuclease_7_sf"/>
</dbReference>
<name>D7GXL4_TRICA</name>
<dbReference type="InParanoid" id="D7GXL4"/>
<dbReference type="InterPro" id="IPR011112">
    <property type="entry name" value="Rho-like_N"/>
</dbReference>
<dbReference type="SUPFAM" id="SSF54060">
    <property type="entry name" value="His-Me finger endonucleases"/>
    <property type="match status" value="1"/>
</dbReference>
<dbReference type="PANTHER" id="PTHR31511:SF12">
    <property type="entry name" value="RHO TERMINATION FACTOR N-TERMINAL DOMAIN-CONTAINING PROTEIN"/>
    <property type="match status" value="1"/>
</dbReference>
<feature type="domain" description="Rho termination factor-like N-terminal" evidence="1">
    <location>
        <begin position="107"/>
        <end position="149"/>
    </location>
</feature>
<proteinExistence type="predicted"/>
<dbReference type="Pfam" id="PF02945">
    <property type="entry name" value="Endonuclease_7"/>
    <property type="match status" value="1"/>
</dbReference>
<dbReference type="PhylomeDB" id="D7GXL4"/>
<dbReference type="InterPro" id="IPR044925">
    <property type="entry name" value="His-Me_finger_sf"/>
</dbReference>
<dbReference type="PANTHER" id="PTHR31511">
    <property type="entry name" value="PROTEIN CBG23764"/>
    <property type="match status" value="1"/>
</dbReference>
<protein>
    <recommendedName>
        <fullName evidence="1">Rho termination factor-like N-terminal domain-containing protein</fullName>
    </recommendedName>
</protein>
<dbReference type="Pfam" id="PF07498">
    <property type="entry name" value="Rho_N"/>
    <property type="match status" value="1"/>
</dbReference>
<keyword evidence="3" id="KW-1185">Reference proteome</keyword>
<dbReference type="SUPFAM" id="SSF53098">
    <property type="entry name" value="Ribonuclease H-like"/>
    <property type="match status" value="1"/>
</dbReference>
<evidence type="ECO:0000313" key="2">
    <source>
        <dbReference type="EMBL" id="EFA13491.1"/>
    </source>
</evidence>
<sequence length="1327" mass="157829">MPPLRNSDRVLVSEANSEIFSFDDDLFAKPRKKRVRKIKCDICGKYIKSTRMQLHKEKENKKNLKTFQFDDDIFAKPKKNRVKKVKCDMCGTYIEETRIHLHKLKHDLNSRRLLELRNMAKSLGIRYIKRYNKAELINEIINAEEQLKIKRENKKSLEIFPFDDAIFSKLKKERVRKIKCDECGKYIKESRMQLHKARHNLEPDFILVQVAFKGRLLTYQHNNLEEGIDMETYMDMIKEKAIKIIINALNLHKNIKTNLEMECEFMKLENEDYTMIHKFQLPNVILREKDALEEYWDEQKDLFISRCDELQEKGSGWTLKNINHLRININKYTPLSGNSYVELPKWIKDKKACVNVKNNDNKCFMYSIISCLHQAKEHVDRLNHYNKPEYINELNFEGINFPVKIQDIPKFESHNKINVTVFSYEEQIFYPLYHNKKRFYEMNIDLLYFGNKDNNHYCWIKNLSRLLNDQLEINRSKKYFCRRCLNYSARTEDALKKHQNVCFSNEPCVPNMPDDNVLKFKNIQRMLRHPYVIYSDFESILKPIPTCEPNPESSYTHKTQFHVPCGYGLYIKSAYNNIDNPLEIYRGEESDKRFIKRITEHTRTIYKLLKENKPIKDIELEEYEKTKICYLCENVFSIENPKVRDHDHYTGKYRGAACRKCNLKYRQPLFIPILFHNLSSYDCHLFIKNLGEDKSQLKLIPNNEEKYISFGKILRMDDNGYIELRFIDSFRFLASSLDNLSSNLESSQLREIIKYFSNSELDVLFRKEKSKIIRKGIYPYEYMDSFEKFFETKLPSIDKFYSSLTKEGISQEEFEHAVKVWKHFKIKNLGEWHDLYLKLDVLLLTDVFENFRDLCLEKSYGLDPVWYYTTPGLAWDCMLKYTSVELELLTDYEMYLFFEKGIRGGISQCSNRYSQADENTQIIYIDANNLYGWALSQKLPEKDFKWLTCDEIKNVDGILVSDSDTGYVLEVDLAFPVDLAIHNKFNDLPLAPENRIPPGGKVEKLLCHFYDKKNYIIHYKTLKLYKSLGIRITKVHRGIKFTQSNFIAPYVKFNTEQRQKAKNDFEKDFWKLMVNAPYGKSMQSVRNQQNIKLYCDEEKLQKAINKPNFKHRTIFSKHLAAVHNFKTKVLFNKPIYIGQAVLDLSKLLMYNFHYNVIKKEFNQNVKLLYGDTDSFIYEIKNADFYEFMKNNPDYFDTSDYPKDHSLYSDKNKKVIGKFKDELNGIKILECIGLRSKMYSYRTETSVSKKLKGIKKAVLKKEISFEDYKNCLFNQKEYFHTQKVIRSHKHDIFTEEVKKKSLSWKDDKRYLLPDSTDTLAYGHVLVSS</sequence>
<evidence type="ECO:0000259" key="1">
    <source>
        <dbReference type="SMART" id="SM00959"/>
    </source>
</evidence>
<dbReference type="InterPro" id="IPR004211">
    <property type="entry name" value="Endonuclease_7"/>
</dbReference>
<dbReference type="SUPFAM" id="SSF56672">
    <property type="entry name" value="DNA/RNA polymerases"/>
    <property type="match status" value="1"/>
</dbReference>
<dbReference type="GO" id="GO:0042575">
    <property type="term" value="C:DNA polymerase complex"/>
    <property type="evidence" value="ECO:0007669"/>
    <property type="project" value="UniProtKB-ARBA"/>
</dbReference>
<dbReference type="InterPro" id="IPR012337">
    <property type="entry name" value="RNaseH-like_sf"/>
</dbReference>
<dbReference type="InterPro" id="IPR043502">
    <property type="entry name" value="DNA/RNA_pol_sf"/>
</dbReference>
<dbReference type="eggNOG" id="ENOG502QT5H">
    <property type="taxonomic scope" value="Eukaryota"/>
</dbReference>